<dbReference type="InterPro" id="IPR027417">
    <property type="entry name" value="P-loop_NTPase"/>
</dbReference>
<dbReference type="EMBL" id="MDYQ01000174">
    <property type="protein sequence ID" value="PRP79699.1"/>
    <property type="molecule type" value="Genomic_DNA"/>
</dbReference>
<keyword evidence="2" id="KW-1185">Reference proteome</keyword>
<reference evidence="1 2" key="1">
    <citation type="journal article" date="2018" name="Genome Biol. Evol.">
        <title>Multiple Roots of Fruiting Body Formation in Amoebozoa.</title>
        <authorList>
            <person name="Hillmann F."/>
            <person name="Forbes G."/>
            <person name="Novohradska S."/>
            <person name="Ferling I."/>
            <person name="Riege K."/>
            <person name="Groth M."/>
            <person name="Westermann M."/>
            <person name="Marz M."/>
            <person name="Spaller T."/>
            <person name="Winckler T."/>
            <person name="Schaap P."/>
            <person name="Glockner G."/>
        </authorList>
    </citation>
    <scope>NUCLEOTIDE SEQUENCE [LARGE SCALE GENOMIC DNA]</scope>
    <source>
        <strain evidence="1 2">Jena</strain>
    </source>
</reference>
<protein>
    <submittedName>
        <fullName evidence="1">Uncharacterized protein</fullName>
    </submittedName>
</protein>
<proteinExistence type="predicted"/>
<gene>
    <name evidence="1" type="ORF">PROFUN_12687</name>
</gene>
<dbReference type="InParanoid" id="A0A2P6N6W9"/>
<dbReference type="Proteomes" id="UP000241769">
    <property type="component" value="Unassembled WGS sequence"/>
</dbReference>
<dbReference type="SUPFAM" id="SSF52540">
    <property type="entry name" value="P-loop containing nucleoside triphosphate hydrolases"/>
    <property type="match status" value="1"/>
</dbReference>
<name>A0A2P6N6W9_9EUKA</name>
<evidence type="ECO:0000313" key="2">
    <source>
        <dbReference type="Proteomes" id="UP000241769"/>
    </source>
</evidence>
<sequence>MLRLKVARSSQTLSRKNNSLNSVVKYIFAGKHTQKNVNKDMEDRLSACLEILYLHNPVLSILLDQVSRKCRETSRSLYSSVVFHHYPILSSLSAKSIDWRSFLFRKYKTTIHSGRQLIPADLFTSSQCKTWNDALPSLTQMKKRAAMMELSCHLNQLHAEMSITSDCKRYTNGQSVTFSNEAKHLIRFLAAGATIDAMKFTECSSDLEGSPSLSDRECSEIILSVLAPSGVVLDINSTKREGYTFQERQHAIEQNWKYIIAQETGLLWSDHMSYDRHYSINAATWNRFLADDTGIHFVQNLSDSQRLMTRDSALTDICLDHTNRKTQKIQEQCNRIAIIGSLGSGKTRLRYRFEKNVFNDGPCNRRQTYECVSLTRKMDGQDLSIQLMDFGGTAWLDKYDSCHIHGLIYMYDVSRDFSAQEPHRTDSGKLVILVGNQIGYKNIQVTEEEGRLLLDTLSTIDSIYYEPIQRLRRCSTRCAGQLYGGERNNSSSNCKR</sequence>
<evidence type="ECO:0000313" key="1">
    <source>
        <dbReference type="EMBL" id="PRP79699.1"/>
    </source>
</evidence>
<comment type="caution">
    <text evidence="1">The sequence shown here is derived from an EMBL/GenBank/DDBJ whole genome shotgun (WGS) entry which is preliminary data.</text>
</comment>
<organism evidence="1 2">
    <name type="scientific">Planoprotostelium fungivorum</name>
    <dbReference type="NCBI Taxonomy" id="1890364"/>
    <lineage>
        <taxon>Eukaryota</taxon>
        <taxon>Amoebozoa</taxon>
        <taxon>Evosea</taxon>
        <taxon>Variosea</taxon>
        <taxon>Cavosteliida</taxon>
        <taxon>Cavosteliaceae</taxon>
        <taxon>Planoprotostelium</taxon>
    </lineage>
</organism>
<dbReference type="AlphaFoldDB" id="A0A2P6N6W9"/>
<accession>A0A2P6N6W9</accession>
<dbReference type="Gene3D" id="3.40.50.300">
    <property type="entry name" value="P-loop containing nucleotide triphosphate hydrolases"/>
    <property type="match status" value="1"/>
</dbReference>